<dbReference type="InterPro" id="IPR007726">
    <property type="entry name" value="SS18_N"/>
</dbReference>
<feature type="region of interest" description="Disordered" evidence="2">
    <location>
        <begin position="109"/>
        <end position="199"/>
    </location>
</feature>
<dbReference type="AlphaFoldDB" id="A0ABD1Y5B8"/>
<feature type="compositionally biased region" description="Low complexity" evidence="2">
    <location>
        <begin position="109"/>
        <end position="136"/>
    </location>
</feature>
<feature type="compositionally biased region" description="Low complexity" evidence="2">
    <location>
        <begin position="153"/>
        <end position="174"/>
    </location>
</feature>
<evidence type="ECO:0000313" key="4">
    <source>
        <dbReference type="EMBL" id="KAL2621811.1"/>
    </source>
</evidence>
<organism evidence="4 5">
    <name type="scientific">Riccia fluitans</name>
    <dbReference type="NCBI Taxonomy" id="41844"/>
    <lineage>
        <taxon>Eukaryota</taxon>
        <taxon>Viridiplantae</taxon>
        <taxon>Streptophyta</taxon>
        <taxon>Embryophyta</taxon>
        <taxon>Marchantiophyta</taxon>
        <taxon>Marchantiopsida</taxon>
        <taxon>Marchantiidae</taxon>
        <taxon>Marchantiales</taxon>
        <taxon>Ricciaceae</taxon>
        <taxon>Riccia</taxon>
    </lineage>
</organism>
<keyword evidence="5" id="KW-1185">Reference proteome</keyword>
<evidence type="ECO:0000259" key="3">
    <source>
        <dbReference type="Pfam" id="PF05030"/>
    </source>
</evidence>
<reference evidence="4 5" key="1">
    <citation type="submission" date="2024-09" db="EMBL/GenBank/DDBJ databases">
        <title>Chromosome-scale assembly of Riccia fluitans.</title>
        <authorList>
            <person name="Paukszto L."/>
            <person name="Sawicki J."/>
            <person name="Karawczyk K."/>
            <person name="Piernik-Szablinska J."/>
            <person name="Szczecinska M."/>
            <person name="Mazdziarz M."/>
        </authorList>
    </citation>
    <scope>NUCLEOTIDE SEQUENCE [LARGE SCALE GENOMIC DNA]</scope>
    <source>
        <strain evidence="4">Rf_01</strain>
        <tissue evidence="4">Aerial parts of the thallus</tissue>
    </source>
</reference>
<dbReference type="Proteomes" id="UP001605036">
    <property type="component" value="Unassembled WGS sequence"/>
</dbReference>
<gene>
    <name evidence="4" type="ORF">R1flu_002016</name>
</gene>
<evidence type="ECO:0000256" key="1">
    <source>
        <dbReference type="ARBA" id="ARBA00007945"/>
    </source>
</evidence>
<evidence type="ECO:0000313" key="5">
    <source>
        <dbReference type="Proteomes" id="UP001605036"/>
    </source>
</evidence>
<dbReference type="EMBL" id="JBHFFA010000006">
    <property type="protein sequence ID" value="KAL2621811.1"/>
    <property type="molecule type" value="Genomic_DNA"/>
</dbReference>
<sequence length="199" mass="22060">MTYTARDRAHRSALSAWCSRVYSRGGRAPGSIPSVELAWEAEKRRRWWLVWGSVDCEWMRETYLDENKQLILAILDNQNLGKLQECATYQAKLQQNLMYLAAIADAQPQGPQPSSQAVASNAMPAAQQQYMQQQQMTHQSILGQRGGSAQYMGQGQSAPHQSGQQQQALHSQQGMMSGGNTGLHIMSGGQPVSRPEEVL</sequence>
<comment type="caution">
    <text evidence="4">The sequence shown here is derived from an EMBL/GenBank/DDBJ whole genome shotgun (WGS) entry which is preliminary data.</text>
</comment>
<accession>A0ABD1Y5B8</accession>
<protein>
    <recommendedName>
        <fullName evidence="3">SS18 N-terminal domain-containing protein</fullName>
    </recommendedName>
</protein>
<name>A0ABD1Y5B8_9MARC</name>
<dbReference type="Pfam" id="PF05030">
    <property type="entry name" value="SSXT"/>
    <property type="match status" value="1"/>
</dbReference>
<feature type="domain" description="SS18 N-terminal" evidence="3">
    <location>
        <begin position="64"/>
        <end position="109"/>
    </location>
</feature>
<evidence type="ECO:0000256" key="2">
    <source>
        <dbReference type="SAM" id="MobiDB-lite"/>
    </source>
</evidence>
<proteinExistence type="inferred from homology"/>
<comment type="similarity">
    <text evidence="1">Belongs to the SS18 family.</text>
</comment>